<evidence type="ECO:0000256" key="1">
    <source>
        <dbReference type="SAM" id="MobiDB-lite"/>
    </source>
</evidence>
<sequence length="43" mass="4397">MASVSPAPSTMVVSSLVTTTLRALPSSDRSAFSSVRPTSSLIT</sequence>
<dbReference type="AlphaFoldDB" id="A0A0U0R027"/>
<gene>
    <name evidence="2" type="ORF">ERS007657_01491</name>
    <name evidence="3" type="ORF">ERS007703_01699</name>
    <name evidence="4" type="ORF">ERS007739_00124</name>
</gene>
<dbReference type="EMBL" id="CGCX01000463">
    <property type="protein sequence ID" value="CFR76593.1"/>
    <property type="molecule type" value="Genomic_DNA"/>
</dbReference>
<dbReference type="Proteomes" id="UP000039021">
    <property type="component" value="Unassembled WGS sequence"/>
</dbReference>
<reference evidence="4" key="1">
    <citation type="submission" date="2015-03" db="EMBL/GenBank/DDBJ databases">
        <authorList>
            <consortium name="Pathogen Informatics"/>
            <person name="Murphy D."/>
        </authorList>
    </citation>
    <scope>NUCLEOTIDE SEQUENCE</scope>
    <source>
        <strain evidence="4">N09902308</strain>
    </source>
</reference>
<proteinExistence type="predicted"/>
<evidence type="ECO:0000313" key="6">
    <source>
        <dbReference type="Proteomes" id="UP000039021"/>
    </source>
</evidence>
<dbReference type="EMBL" id="CSBK01000028">
    <property type="protein sequence ID" value="COW81335.1"/>
    <property type="molecule type" value="Genomic_DNA"/>
</dbReference>
<dbReference type="Proteomes" id="UP000046680">
    <property type="component" value="Unassembled WGS sequence"/>
</dbReference>
<accession>A0A0U0R027</accession>
<evidence type="ECO:0000313" key="3">
    <source>
        <dbReference type="EMBL" id="COV59836.1"/>
    </source>
</evidence>
<evidence type="ECO:0000313" key="2">
    <source>
        <dbReference type="EMBL" id="CFR76593.1"/>
    </source>
</evidence>
<reference evidence="3" key="3">
    <citation type="submission" date="2015-03" db="EMBL/GenBank/DDBJ databases">
        <authorList>
            <person name="Murphy D."/>
        </authorList>
    </citation>
    <scope>NUCLEOTIDE SEQUENCE [LARGE SCALE GENOMIC DNA]</scope>
    <source>
        <strain evidence="3">K00500041</strain>
    </source>
</reference>
<evidence type="ECO:0000313" key="4">
    <source>
        <dbReference type="EMBL" id="COW81335.1"/>
    </source>
</evidence>
<protein>
    <submittedName>
        <fullName evidence="3">Uncharacterized protein</fullName>
    </submittedName>
</protein>
<name>A0A0U0R027_MYCTX</name>
<feature type="compositionally biased region" description="Polar residues" evidence="1">
    <location>
        <begin position="27"/>
        <end position="43"/>
    </location>
</feature>
<evidence type="ECO:0000313" key="5">
    <source>
        <dbReference type="Proteomes" id="UP000038802"/>
    </source>
</evidence>
<dbReference type="EMBL" id="CSAE01000154">
    <property type="protein sequence ID" value="COV59836.1"/>
    <property type="molecule type" value="Genomic_DNA"/>
</dbReference>
<evidence type="ECO:0000313" key="7">
    <source>
        <dbReference type="Proteomes" id="UP000046680"/>
    </source>
</evidence>
<reference evidence="5 6" key="2">
    <citation type="submission" date="2015-03" db="EMBL/GenBank/DDBJ databases">
        <authorList>
            <consortium name="Pathogen Informatics"/>
        </authorList>
    </citation>
    <scope>NUCLEOTIDE SEQUENCE [LARGE SCALE GENOMIC DNA]</scope>
    <source>
        <strain evidence="2 7">C09601061</strain>
        <strain evidence="5">K00500041</strain>
        <strain evidence="6">N09902308</strain>
    </source>
</reference>
<feature type="region of interest" description="Disordered" evidence="1">
    <location>
        <begin position="24"/>
        <end position="43"/>
    </location>
</feature>
<dbReference type="Proteomes" id="UP000038802">
    <property type="component" value="Unassembled WGS sequence"/>
</dbReference>
<organism evidence="3 5">
    <name type="scientific">Mycobacterium tuberculosis</name>
    <dbReference type="NCBI Taxonomy" id="1773"/>
    <lineage>
        <taxon>Bacteria</taxon>
        <taxon>Bacillati</taxon>
        <taxon>Actinomycetota</taxon>
        <taxon>Actinomycetes</taxon>
        <taxon>Mycobacteriales</taxon>
        <taxon>Mycobacteriaceae</taxon>
        <taxon>Mycobacterium</taxon>
        <taxon>Mycobacterium tuberculosis complex</taxon>
    </lineage>
</organism>